<organism evidence="1 2">
    <name type="scientific">Panagrolaimus sp. JU765</name>
    <dbReference type="NCBI Taxonomy" id="591449"/>
    <lineage>
        <taxon>Eukaryota</taxon>
        <taxon>Metazoa</taxon>
        <taxon>Ecdysozoa</taxon>
        <taxon>Nematoda</taxon>
        <taxon>Chromadorea</taxon>
        <taxon>Rhabditida</taxon>
        <taxon>Tylenchina</taxon>
        <taxon>Panagrolaimomorpha</taxon>
        <taxon>Panagrolaimoidea</taxon>
        <taxon>Panagrolaimidae</taxon>
        <taxon>Panagrolaimus</taxon>
    </lineage>
</organism>
<dbReference type="Proteomes" id="UP000887576">
    <property type="component" value="Unplaced"/>
</dbReference>
<name>A0AC34QTA5_9BILA</name>
<protein>
    <submittedName>
        <fullName evidence="2">Cytoplasmic dynein 2 light intermediate chain 1</fullName>
    </submittedName>
</protein>
<evidence type="ECO:0000313" key="1">
    <source>
        <dbReference type="Proteomes" id="UP000887576"/>
    </source>
</evidence>
<sequence length="353" mass="40458">MPDIFELSKQKLLINQQHTQFADEGEQQEKSVLQANETCIIVCGSQDCGKTTMLCRFMEKPVESSKTIGLDYNYLTRMKNNNKMVCSLWEIGGGVKMAKLVKTPLTSSTIESTAVFIFVDLSTPNAISELLTTTIQALDDQITAILKEINNIDPARYEKLEAKKRLFASHKDAHVISCLGIPCFLVLSRYDQFQNYETEKKKHLYKLLRFFAFINGLTILTFGPTTEGLISKCKALFSHYGFYDSKPSLQQETDVMKPMIVVAGSDSLESIGHLPGIVNMPKNYRDAMIQWKETMEEQFPPEDKLKKKNVNVMDKQFAEYEVDANVEEKKRELELLIQEKRNRRIFNEKSKNF</sequence>
<accession>A0AC34QTA5</accession>
<evidence type="ECO:0000313" key="2">
    <source>
        <dbReference type="WBParaSite" id="JU765_v2.g19293.t1"/>
    </source>
</evidence>
<dbReference type="WBParaSite" id="JU765_v2.g19293.t1">
    <property type="protein sequence ID" value="JU765_v2.g19293.t1"/>
    <property type="gene ID" value="JU765_v2.g19293"/>
</dbReference>
<proteinExistence type="predicted"/>
<reference evidence="2" key="1">
    <citation type="submission" date="2022-11" db="UniProtKB">
        <authorList>
            <consortium name="WormBaseParasite"/>
        </authorList>
    </citation>
    <scope>IDENTIFICATION</scope>
</reference>